<accession>A0A1I7S991</accession>
<proteinExistence type="predicted"/>
<gene>
    <name evidence="1" type="ORF">BXYJ_LOCUS4860</name>
</gene>
<keyword evidence="4" id="KW-1185">Reference proteome</keyword>
<name>A0A1I7S991_BURXY</name>
<reference evidence="2" key="2">
    <citation type="submission" date="2020-08" db="EMBL/GenBank/DDBJ databases">
        <authorList>
            <person name="Kikuchi T."/>
        </authorList>
    </citation>
    <scope>NUCLEOTIDE SEQUENCE</scope>
    <source>
        <strain evidence="1">Ka4C1</strain>
    </source>
</reference>
<evidence type="ECO:0000313" key="3">
    <source>
        <dbReference type="Proteomes" id="UP000095284"/>
    </source>
</evidence>
<evidence type="ECO:0000313" key="5">
    <source>
        <dbReference type="WBParaSite" id="BXY_0958700.1"/>
    </source>
</evidence>
<reference evidence="5" key="1">
    <citation type="submission" date="2016-11" db="UniProtKB">
        <authorList>
            <consortium name="WormBaseParasite"/>
        </authorList>
    </citation>
    <scope>IDENTIFICATION</scope>
</reference>
<sequence length="274" mass="31500">MSCLQERALESFVWYYHCFKNDGTGTGISNPIIRLMRIGSRIQGFLKDFIRQCKIKVFRTEFYIEFTFILHDTCLNISATTRDSCDLLWFRGKVTVLVVELNKTTHLEEKRVNSDLPILALSTLLESIFSADYLALPQFLANLIPCSATVKLLKVIDLQKVDLISCNARFLEIDLISSENIVKAMRIEGHFINRHVQFIMLTISDIIAYELVVMRTIQRLLTVFPNATKIFVNYCGDSQLFASRFDSTLGMLRRLESQHLIKLGLVCNWKLGDD</sequence>
<dbReference type="AlphaFoldDB" id="A0A1I7S991"/>
<dbReference type="WBParaSite" id="BXY_0958700.1">
    <property type="protein sequence ID" value="BXY_0958700.1"/>
    <property type="gene ID" value="BXY_0958700"/>
</dbReference>
<dbReference type="EMBL" id="CAJFDI010000002">
    <property type="protein sequence ID" value="CAD5217088.1"/>
    <property type="molecule type" value="Genomic_DNA"/>
</dbReference>
<protein>
    <submittedName>
        <fullName evidence="1">(pine wood nematode) hypothetical protein</fullName>
    </submittedName>
</protein>
<dbReference type="Proteomes" id="UP000095284">
    <property type="component" value="Unplaced"/>
</dbReference>
<organism evidence="3 5">
    <name type="scientific">Bursaphelenchus xylophilus</name>
    <name type="common">Pinewood nematode worm</name>
    <name type="synonym">Aphelenchoides xylophilus</name>
    <dbReference type="NCBI Taxonomy" id="6326"/>
    <lineage>
        <taxon>Eukaryota</taxon>
        <taxon>Metazoa</taxon>
        <taxon>Ecdysozoa</taxon>
        <taxon>Nematoda</taxon>
        <taxon>Chromadorea</taxon>
        <taxon>Rhabditida</taxon>
        <taxon>Tylenchina</taxon>
        <taxon>Tylenchomorpha</taxon>
        <taxon>Aphelenchoidea</taxon>
        <taxon>Aphelenchoididae</taxon>
        <taxon>Bursaphelenchus</taxon>
    </lineage>
</organism>
<dbReference type="EMBL" id="CAJFCV020000002">
    <property type="protein sequence ID" value="CAG9100449.1"/>
    <property type="molecule type" value="Genomic_DNA"/>
</dbReference>
<dbReference type="Proteomes" id="UP000659654">
    <property type="component" value="Unassembled WGS sequence"/>
</dbReference>
<dbReference type="Proteomes" id="UP000582659">
    <property type="component" value="Unassembled WGS sequence"/>
</dbReference>
<evidence type="ECO:0000313" key="2">
    <source>
        <dbReference type="EMBL" id="CAG9100449.1"/>
    </source>
</evidence>
<evidence type="ECO:0000313" key="1">
    <source>
        <dbReference type="EMBL" id="CAD5217088.1"/>
    </source>
</evidence>
<evidence type="ECO:0000313" key="4">
    <source>
        <dbReference type="Proteomes" id="UP000659654"/>
    </source>
</evidence>